<keyword evidence="5" id="KW-0443">Lipid metabolism</keyword>
<evidence type="ECO:0000256" key="8">
    <source>
        <dbReference type="SAM" id="Phobius"/>
    </source>
</evidence>
<dbReference type="Pfam" id="PF06775">
    <property type="entry name" value="Seipin"/>
    <property type="match status" value="1"/>
</dbReference>
<comment type="subcellular location">
    <subcellularLocation>
        <location evidence="1">Endoplasmic reticulum membrane</location>
        <topology evidence="1">Multi-pass membrane protein</topology>
    </subcellularLocation>
</comment>
<dbReference type="EMBL" id="OX465077">
    <property type="protein sequence ID" value="CAI9269892.1"/>
    <property type="molecule type" value="Genomic_DNA"/>
</dbReference>
<feature type="region of interest" description="Disordered" evidence="7">
    <location>
        <begin position="101"/>
        <end position="142"/>
    </location>
</feature>
<gene>
    <name evidence="9" type="ORF">LSALG_LOCUS10242</name>
</gene>
<evidence type="ECO:0000256" key="6">
    <source>
        <dbReference type="ARBA" id="ARBA00023136"/>
    </source>
</evidence>
<keyword evidence="2 8" id="KW-0812">Transmembrane</keyword>
<dbReference type="CDD" id="cd23995">
    <property type="entry name" value="Seipin_BSCL2_like"/>
    <property type="match status" value="1"/>
</dbReference>
<evidence type="ECO:0000313" key="10">
    <source>
        <dbReference type="Proteomes" id="UP001177003"/>
    </source>
</evidence>
<keyword evidence="3" id="KW-0256">Endoplasmic reticulum</keyword>
<keyword evidence="4 8" id="KW-1133">Transmembrane helix</keyword>
<evidence type="ECO:0000256" key="3">
    <source>
        <dbReference type="ARBA" id="ARBA00022824"/>
    </source>
</evidence>
<keyword evidence="6 8" id="KW-0472">Membrane</keyword>
<name>A0AA35VWR9_LACSI</name>
<sequence length="645" mass="72856">MIFVFYRENGTDITEIILPKSLSASPPLSPNPKLSFPVFPFSMGQQDSGSCLTEEEDTKFSDSLEEFPLVEASNSIEFEYSVPQSNSSSVSEIDDNCWDSISNLSKHKPESQSFPSHTGVRRRRHIPRQSSKEHPLSPFKNSPDGLVDFDVHESIISPGKKHKLWNLKDTEKLNGKLNLTKVRANSDRVGKRFGDATSVNSSNSSVITTVTADENVSDGSVMVDSPNSGSNLLLTLAGLTLRAISFQITLLVGFVTFPIWLLHSSYLFLIDPFAIVRTTKRYLIRNISTLLKFCFGNVKRVLFQWITGKKSTWKLCLQIGWGLLWSVFIGFILIGLVVFSLVISGTIMKFITEVPFHKVEQLNFDYTQDTPMAFVPIMSSQQPFCLGCDENIKIGDVAQSRIIPHDHKLQATVSLTLPESYYNRNLGIFQVRVDFLSESGKFLATTTQLCMLHFKSPPIRLLTTFFKLAPLITGYSSESQTVEIKFREYTERKIPTSSVKVVLEPRAQFAKGGVLWCLQRCLFSLSCVAHRCFFRAYGRQLRGWCRRRLIMLPGGVRSSFFGPYLYFLKHANKEDGEENTLDKTQKESTGGTLSRQSLGQISVLAWACQRRDNKSFYLQGRIFLEILLFSHDQLGHDKELGDTQN</sequence>
<dbReference type="Proteomes" id="UP001177003">
    <property type="component" value="Chromosome 1"/>
</dbReference>
<reference evidence="9" key="1">
    <citation type="submission" date="2023-04" db="EMBL/GenBank/DDBJ databases">
        <authorList>
            <person name="Vijverberg K."/>
            <person name="Xiong W."/>
            <person name="Schranz E."/>
        </authorList>
    </citation>
    <scope>NUCLEOTIDE SEQUENCE</scope>
</reference>
<evidence type="ECO:0000256" key="4">
    <source>
        <dbReference type="ARBA" id="ARBA00022989"/>
    </source>
</evidence>
<organism evidence="9 10">
    <name type="scientific">Lactuca saligna</name>
    <name type="common">Willowleaf lettuce</name>
    <dbReference type="NCBI Taxonomy" id="75948"/>
    <lineage>
        <taxon>Eukaryota</taxon>
        <taxon>Viridiplantae</taxon>
        <taxon>Streptophyta</taxon>
        <taxon>Embryophyta</taxon>
        <taxon>Tracheophyta</taxon>
        <taxon>Spermatophyta</taxon>
        <taxon>Magnoliopsida</taxon>
        <taxon>eudicotyledons</taxon>
        <taxon>Gunneridae</taxon>
        <taxon>Pentapetalae</taxon>
        <taxon>asterids</taxon>
        <taxon>campanulids</taxon>
        <taxon>Asterales</taxon>
        <taxon>Asteraceae</taxon>
        <taxon>Cichorioideae</taxon>
        <taxon>Cichorieae</taxon>
        <taxon>Lactucinae</taxon>
        <taxon>Lactuca</taxon>
    </lineage>
</organism>
<evidence type="ECO:0000256" key="5">
    <source>
        <dbReference type="ARBA" id="ARBA00023098"/>
    </source>
</evidence>
<evidence type="ECO:0008006" key="11">
    <source>
        <dbReference type="Google" id="ProtNLM"/>
    </source>
</evidence>
<dbReference type="GO" id="GO:0140042">
    <property type="term" value="P:lipid droplet formation"/>
    <property type="evidence" value="ECO:0007669"/>
    <property type="project" value="UniProtKB-ARBA"/>
</dbReference>
<evidence type="ECO:0000313" key="9">
    <source>
        <dbReference type="EMBL" id="CAI9269892.1"/>
    </source>
</evidence>
<feature type="transmembrane region" description="Helical" evidence="8">
    <location>
        <begin position="323"/>
        <end position="343"/>
    </location>
</feature>
<evidence type="ECO:0000256" key="7">
    <source>
        <dbReference type="SAM" id="MobiDB-lite"/>
    </source>
</evidence>
<protein>
    <recommendedName>
        <fullName evidence="11">Seipin</fullName>
    </recommendedName>
</protein>
<dbReference type="GO" id="GO:0006629">
    <property type="term" value="P:lipid metabolic process"/>
    <property type="evidence" value="ECO:0007669"/>
    <property type="project" value="UniProtKB-KW"/>
</dbReference>
<accession>A0AA35VWR9</accession>
<dbReference type="InterPro" id="IPR009617">
    <property type="entry name" value="Seipin"/>
</dbReference>
<dbReference type="AlphaFoldDB" id="A0AA35VWR9"/>
<keyword evidence="10" id="KW-1185">Reference proteome</keyword>
<proteinExistence type="predicted"/>
<evidence type="ECO:0000256" key="1">
    <source>
        <dbReference type="ARBA" id="ARBA00004477"/>
    </source>
</evidence>
<evidence type="ECO:0000256" key="2">
    <source>
        <dbReference type="ARBA" id="ARBA00022692"/>
    </source>
</evidence>
<feature type="transmembrane region" description="Helical" evidence="8">
    <location>
        <begin position="248"/>
        <end position="270"/>
    </location>
</feature>
<dbReference type="PANTHER" id="PTHR21212:SF10">
    <property type="entry name" value="SEIPIN FAMILY-RELATED"/>
    <property type="match status" value="1"/>
</dbReference>
<dbReference type="PANTHER" id="PTHR21212">
    <property type="entry name" value="BERNARDINELLI-SEIP CONGENITAL LIPODYSTROPHY 2 HOMOLOG BSCL2 PROTEIN"/>
    <property type="match status" value="1"/>
</dbReference>
<dbReference type="GO" id="GO:0005789">
    <property type="term" value="C:endoplasmic reticulum membrane"/>
    <property type="evidence" value="ECO:0007669"/>
    <property type="project" value="UniProtKB-SubCell"/>
</dbReference>